<dbReference type="Gene3D" id="3.30.450.20">
    <property type="entry name" value="PAS domain"/>
    <property type="match status" value="1"/>
</dbReference>
<keyword evidence="4" id="KW-1003">Cell membrane</keyword>
<evidence type="ECO:0000313" key="17">
    <source>
        <dbReference type="Proteomes" id="UP000255036"/>
    </source>
</evidence>
<dbReference type="InterPro" id="IPR010559">
    <property type="entry name" value="Sig_transdc_His_kin_internal"/>
</dbReference>
<evidence type="ECO:0000256" key="2">
    <source>
        <dbReference type="ARBA" id="ARBA00004651"/>
    </source>
</evidence>
<dbReference type="InterPro" id="IPR003594">
    <property type="entry name" value="HATPase_dom"/>
</dbReference>
<dbReference type="Gene3D" id="3.30.565.10">
    <property type="entry name" value="Histidine kinase-like ATPase, C-terminal domain"/>
    <property type="match status" value="1"/>
</dbReference>
<keyword evidence="11 13" id="KW-0472">Membrane</keyword>
<dbReference type="InterPro" id="IPR003660">
    <property type="entry name" value="HAMP_dom"/>
</dbReference>
<evidence type="ECO:0000256" key="11">
    <source>
        <dbReference type="ARBA" id="ARBA00023136"/>
    </source>
</evidence>
<dbReference type="Pfam" id="PF02743">
    <property type="entry name" value="dCache_1"/>
    <property type="match status" value="1"/>
</dbReference>
<keyword evidence="17" id="KW-1185">Reference proteome</keyword>
<dbReference type="CDD" id="cd06225">
    <property type="entry name" value="HAMP"/>
    <property type="match status" value="1"/>
</dbReference>
<feature type="domain" description="HAMP" evidence="15">
    <location>
        <begin position="303"/>
        <end position="355"/>
    </location>
</feature>
<dbReference type="InterPro" id="IPR033479">
    <property type="entry name" value="dCache_1"/>
</dbReference>
<dbReference type="GO" id="GO:0005886">
    <property type="term" value="C:plasma membrane"/>
    <property type="evidence" value="ECO:0007669"/>
    <property type="project" value="UniProtKB-SubCell"/>
</dbReference>
<comment type="catalytic activity">
    <reaction evidence="1">
        <text>ATP + protein L-histidine = ADP + protein N-phospho-L-histidine.</text>
        <dbReference type="EC" id="2.7.13.3"/>
    </reaction>
</comment>
<dbReference type="PANTHER" id="PTHR34220">
    <property type="entry name" value="SENSOR HISTIDINE KINASE YPDA"/>
    <property type="match status" value="1"/>
</dbReference>
<keyword evidence="9 13" id="KW-1133">Transmembrane helix</keyword>
<feature type="coiled-coil region" evidence="12">
    <location>
        <begin position="40"/>
        <end position="68"/>
    </location>
</feature>
<dbReference type="AlphaFoldDB" id="A0A371AVT2"/>
<evidence type="ECO:0000259" key="14">
    <source>
        <dbReference type="PROSITE" id="PS50109"/>
    </source>
</evidence>
<keyword evidence="8 16" id="KW-0418">Kinase</keyword>
<evidence type="ECO:0000256" key="6">
    <source>
        <dbReference type="ARBA" id="ARBA00022679"/>
    </source>
</evidence>
<dbReference type="Pfam" id="PF02518">
    <property type="entry name" value="HATPase_c"/>
    <property type="match status" value="1"/>
</dbReference>
<comment type="caution">
    <text evidence="16">The sequence shown here is derived from an EMBL/GenBank/DDBJ whole genome shotgun (WGS) entry which is preliminary data.</text>
</comment>
<keyword evidence="5" id="KW-0597">Phosphoprotein</keyword>
<dbReference type="PROSITE" id="PS50885">
    <property type="entry name" value="HAMP"/>
    <property type="match status" value="1"/>
</dbReference>
<feature type="coiled-coil region" evidence="12">
    <location>
        <begin position="340"/>
        <end position="370"/>
    </location>
</feature>
<gene>
    <name evidence="16" type="ORF">DWV06_07490</name>
</gene>
<evidence type="ECO:0000256" key="1">
    <source>
        <dbReference type="ARBA" id="ARBA00000085"/>
    </source>
</evidence>
<dbReference type="Pfam" id="PF00672">
    <property type="entry name" value="HAMP"/>
    <property type="match status" value="1"/>
</dbReference>
<dbReference type="RefSeq" id="WP_115481564.1">
    <property type="nucleotide sequence ID" value="NZ_QRCT01000019.1"/>
</dbReference>
<dbReference type="SUPFAM" id="SSF158472">
    <property type="entry name" value="HAMP domain-like"/>
    <property type="match status" value="1"/>
</dbReference>
<sequence length="575" mass="66710">MRKRRVSVRILLPLIMSISIAVCILTCMLLFSHYLSVFIVDSAEKEVKKQKEALAQGIEQEIEDISDLINTIYYQNIKINDFSDEEFSKLLCNIFNDNSDRVYSISIYDIDGNCIFNTRKDNEKNVVNKVWFNNSVENIESIQFGDDELVCNTSVKRVIPVSKYIEYARSNRMNQGVLCVTFYTDYIEQILNNYGSTLNEYCYLVDANNELLYHPYMRAIESDLYEEKTLEKVQNIEKNNIVRNEGTNWIIYKQQLGYTGWNVVVVNSLSYIKNDNLNIYYVVWLILLIIGAVLITLDVVLLKNFTDPIYKLLRTMESFGRGNYEIKADENGIGELKVLSEQFNVMAEKLQKQMDEIRRNEHEKRKMEKKLLQSQINPHFLYNTLDSIIWMIQSGEYCGAEQMVSLLAKFFRISLSQGKDIIPLKKELEHATSYLAIQNIRFKDKFEFHVHADSELTKYLCPKLIIQPLLENAIYHGMEGMYDDGEIDINVYEKDGIINIDVVDNGLGMTEDKIDYIMHNKVVSSKRGSGIGVRNVNERIRLIYGEQYGISMISELDEGTTAKIMIPMLEEVDDK</sequence>
<dbReference type="InterPro" id="IPR005467">
    <property type="entry name" value="His_kinase_dom"/>
</dbReference>
<dbReference type="InterPro" id="IPR004358">
    <property type="entry name" value="Sig_transdc_His_kin-like_C"/>
</dbReference>
<dbReference type="Gene3D" id="6.10.340.10">
    <property type="match status" value="1"/>
</dbReference>
<evidence type="ECO:0000256" key="7">
    <source>
        <dbReference type="ARBA" id="ARBA00022692"/>
    </source>
</evidence>
<evidence type="ECO:0000256" key="3">
    <source>
        <dbReference type="ARBA" id="ARBA00012438"/>
    </source>
</evidence>
<dbReference type="InterPro" id="IPR036890">
    <property type="entry name" value="HATPase_C_sf"/>
</dbReference>
<dbReference type="InterPro" id="IPR050640">
    <property type="entry name" value="Bact_2-comp_sensor_kinase"/>
</dbReference>
<feature type="domain" description="Histidine kinase" evidence="14">
    <location>
        <begin position="465"/>
        <end position="570"/>
    </location>
</feature>
<dbReference type="Pfam" id="PF06580">
    <property type="entry name" value="His_kinase"/>
    <property type="match status" value="1"/>
</dbReference>
<dbReference type="EMBL" id="QRCT01000019">
    <property type="protein sequence ID" value="RDU23695.1"/>
    <property type="molecule type" value="Genomic_DNA"/>
</dbReference>
<name>A0A371AVT2_9FIRM</name>
<evidence type="ECO:0000256" key="13">
    <source>
        <dbReference type="SAM" id="Phobius"/>
    </source>
</evidence>
<keyword evidence="10" id="KW-0902">Two-component regulatory system</keyword>
<dbReference type="SMART" id="SM00387">
    <property type="entry name" value="HATPase_c"/>
    <property type="match status" value="1"/>
</dbReference>
<evidence type="ECO:0000256" key="4">
    <source>
        <dbReference type="ARBA" id="ARBA00022475"/>
    </source>
</evidence>
<dbReference type="EC" id="2.7.13.3" evidence="3"/>
<dbReference type="PANTHER" id="PTHR34220:SF7">
    <property type="entry name" value="SENSOR HISTIDINE KINASE YPDA"/>
    <property type="match status" value="1"/>
</dbReference>
<evidence type="ECO:0000256" key="12">
    <source>
        <dbReference type="SAM" id="Coils"/>
    </source>
</evidence>
<reference evidence="16 17" key="1">
    <citation type="submission" date="2018-07" db="EMBL/GenBank/DDBJ databases">
        <title>Anaerosacharophilus polymeroproducens gen. nov. sp. nov., an anaerobic bacterium isolated from salt field.</title>
        <authorList>
            <person name="Kim W."/>
            <person name="Yang S.-H."/>
            <person name="Oh J."/>
            <person name="Lee J.-H."/>
            <person name="Kwon K.K."/>
        </authorList>
    </citation>
    <scope>NUCLEOTIDE SEQUENCE [LARGE SCALE GENOMIC DNA]</scope>
    <source>
        <strain evidence="16 17">MCWD5</strain>
    </source>
</reference>
<dbReference type="PROSITE" id="PS50109">
    <property type="entry name" value="HIS_KIN"/>
    <property type="match status" value="1"/>
</dbReference>
<evidence type="ECO:0000256" key="8">
    <source>
        <dbReference type="ARBA" id="ARBA00022777"/>
    </source>
</evidence>
<evidence type="ECO:0000256" key="5">
    <source>
        <dbReference type="ARBA" id="ARBA00022553"/>
    </source>
</evidence>
<proteinExistence type="predicted"/>
<organism evidence="16 17">
    <name type="scientific">Anaerosacchariphilus polymeriproducens</name>
    <dbReference type="NCBI Taxonomy" id="1812858"/>
    <lineage>
        <taxon>Bacteria</taxon>
        <taxon>Bacillati</taxon>
        <taxon>Bacillota</taxon>
        <taxon>Clostridia</taxon>
        <taxon>Lachnospirales</taxon>
        <taxon>Lachnospiraceae</taxon>
        <taxon>Anaerosacchariphilus</taxon>
    </lineage>
</organism>
<dbReference type="Proteomes" id="UP000255036">
    <property type="component" value="Unassembled WGS sequence"/>
</dbReference>
<feature type="transmembrane region" description="Helical" evidence="13">
    <location>
        <begin position="279"/>
        <end position="302"/>
    </location>
</feature>
<evidence type="ECO:0000256" key="10">
    <source>
        <dbReference type="ARBA" id="ARBA00023012"/>
    </source>
</evidence>
<accession>A0A371AVT2</accession>
<keyword evidence="6" id="KW-0808">Transferase</keyword>
<feature type="transmembrane region" description="Helical" evidence="13">
    <location>
        <begin position="12"/>
        <end position="35"/>
    </location>
</feature>
<evidence type="ECO:0000256" key="9">
    <source>
        <dbReference type="ARBA" id="ARBA00022989"/>
    </source>
</evidence>
<keyword evidence="12" id="KW-0175">Coiled coil</keyword>
<dbReference type="OrthoDB" id="9809348at2"/>
<protein>
    <recommendedName>
        <fullName evidence="3">histidine kinase</fullName>
        <ecNumber evidence="3">2.7.13.3</ecNumber>
    </recommendedName>
</protein>
<evidence type="ECO:0000259" key="15">
    <source>
        <dbReference type="PROSITE" id="PS50885"/>
    </source>
</evidence>
<evidence type="ECO:0000313" key="16">
    <source>
        <dbReference type="EMBL" id="RDU23695.1"/>
    </source>
</evidence>
<keyword evidence="7 13" id="KW-0812">Transmembrane</keyword>
<comment type="subcellular location">
    <subcellularLocation>
        <location evidence="2">Cell membrane</location>
        <topology evidence="2">Multi-pass membrane protein</topology>
    </subcellularLocation>
</comment>
<dbReference type="SUPFAM" id="SSF55874">
    <property type="entry name" value="ATPase domain of HSP90 chaperone/DNA topoisomerase II/histidine kinase"/>
    <property type="match status" value="1"/>
</dbReference>
<dbReference type="SMART" id="SM00304">
    <property type="entry name" value="HAMP"/>
    <property type="match status" value="1"/>
</dbReference>
<dbReference type="GO" id="GO:0000155">
    <property type="term" value="F:phosphorelay sensor kinase activity"/>
    <property type="evidence" value="ECO:0007669"/>
    <property type="project" value="InterPro"/>
</dbReference>
<dbReference type="PRINTS" id="PR00344">
    <property type="entry name" value="BCTRLSENSOR"/>
</dbReference>